<feature type="active site" evidence="19">
    <location>
        <position position="179"/>
    </location>
</feature>
<evidence type="ECO:0000256" key="14">
    <source>
        <dbReference type="ARBA" id="ARBA00023211"/>
    </source>
</evidence>
<dbReference type="PANTHER" id="PTHR23132">
    <property type="entry name" value="D-ALANINE--D-ALANINE LIGASE"/>
    <property type="match status" value="1"/>
</dbReference>
<dbReference type="OrthoDB" id="9813261at2"/>
<evidence type="ECO:0000256" key="17">
    <source>
        <dbReference type="ARBA" id="ARBA00060592"/>
    </source>
</evidence>
<dbReference type="InterPro" id="IPR011095">
    <property type="entry name" value="Dala_Dala_lig_C"/>
</dbReference>
<evidence type="ECO:0000313" key="24">
    <source>
        <dbReference type="EMBL" id="KYG74073.1"/>
    </source>
</evidence>
<keyword evidence="8 21" id="KW-0479">Metal-binding</keyword>
<comment type="pathway">
    <text evidence="17">Glycan biosynthesis.</text>
</comment>
<comment type="catalytic activity">
    <reaction evidence="16 18">
        <text>2 D-alanine + ATP = D-alanyl-D-alanine + ADP + phosphate + H(+)</text>
        <dbReference type="Rhea" id="RHEA:11224"/>
        <dbReference type="ChEBI" id="CHEBI:15378"/>
        <dbReference type="ChEBI" id="CHEBI:30616"/>
        <dbReference type="ChEBI" id="CHEBI:43474"/>
        <dbReference type="ChEBI" id="CHEBI:57416"/>
        <dbReference type="ChEBI" id="CHEBI:57822"/>
        <dbReference type="ChEBI" id="CHEBI:456216"/>
        <dbReference type="EC" id="6.3.2.4"/>
    </reaction>
</comment>
<dbReference type="Gene3D" id="3.30.1490.20">
    <property type="entry name" value="ATP-grasp fold, A domain"/>
    <property type="match status" value="1"/>
</dbReference>
<dbReference type="Pfam" id="PF07478">
    <property type="entry name" value="Dala_Dala_lig_C"/>
    <property type="match status" value="1"/>
</dbReference>
<dbReference type="GO" id="GO:0008716">
    <property type="term" value="F:D-alanine-D-alanine ligase activity"/>
    <property type="evidence" value="ECO:0007669"/>
    <property type="project" value="UniProtKB-UniRule"/>
</dbReference>
<feature type="active site" evidence="19">
    <location>
        <position position="16"/>
    </location>
</feature>
<feature type="binding site" evidence="21">
    <location>
        <position position="303"/>
    </location>
    <ligand>
        <name>Mg(2+)</name>
        <dbReference type="ChEBI" id="CHEBI:18420"/>
        <label>2</label>
    </ligand>
</feature>
<dbReference type="PANTHER" id="PTHR23132:SF25">
    <property type="entry name" value="D-ALANINE--D-ALANINE LIGASE A"/>
    <property type="match status" value="1"/>
</dbReference>
<protein>
    <recommendedName>
        <fullName evidence="18">D-alanine--D-alanine ligase</fullName>
        <ecNumber evidence="18">6.3.2.4</ecNumber>
    </recommendedName>
    <alternativeName>
        <fullName evidence="18">D-Ala-D-Ala ligase</fullName>
    </alternativeName>
    <alternativeName>
        <fullName evidence="18">D-alanylalanine synthetase</fullName>
    </alternativeName>
</protein>
<evidence type="ECO:0000256" key="16">
    <source>
        <dbReference type="ARBA" id="ARBA00047614"/>
    </source>
</evidence>
<dbReference type="NCBIfam" id="NF002528">
    <property type="entry name" value="PRK01966.1-4"/>
    <property type="match status" value="1"/>
</dbReference>
<evidence type="ECO:0000256" key="1">
    <source>
        <dbReference type="ARBA" id="ARBA00001936"/>
    </source>
</evidence>
<keyword evidence="25" id="KW-1185">Reference proteome</keyword>
<keyword evidence="10 22" id="KW-0067">ATP-binding</keyword>
<keyword evidence="12 18" id="KW-0133">Cell shape</keyword>
<dbReference type="FunFam" id="3.30.1490.20:FF:000007">
    <property type="entry name" value="D-alanine--D-alanine ligase"/>
    <property type="match status" value="1"/>
</dbReference>
<feature type="binding site" evidence="20">
    <location>
        <position position="131"/>
    </location>
    <ligand>
        <name>ATP</name>
        <dbReference type="ChEBI" id="CHEBI:30616"/>
    </ligand>
</feature>
<feature type="binding site" evidence="21">
    <location>
        <position position="303"/>
    </location>
    <ligand>
        <name>Mg(2+)</name>
        <dbReference type="ChEBI" id="CHEBI:18420"/>
        <label>1</label>
    </ligand>
</feature>
<evidence type="ECO:0000256" key="12">
    <source>
        <dbReference type="ARBA" id="ARBA00022960"/>
    </source>
</evidence>
<evidence type="ECO:0000256" key="22">
    <source>
        <dbReference type="PROSITE-ProRule" id="PRU00409"/>
    </source>
</evidence>
<feature type="binding site" evidence="20">
    <location>
        <begin position="302"/>
        <end position="303"/>
    </location>
    <ligand>
        <name>ATP</name>
        <dbReference type="ChEBI" id="CHEBI:30616"/>
    </ligand>
</feature>
<dbReference type="InterPro" id="IPR000291">
    <property type="entry name" value="D-Ala_lig_Van_CS"/>
</dbReference>
<dbReference type="NCBIfam" id="NF002378">
    <property type="entry name" value="PRK01372.1"/>
    <property type="match status" value="1"/>
</dbReference>
<gene>
    <name evidence="18" type="primary">ddl</name>
    <name evidence="24" type="ORF">AWW68_15560</name>
</gene>
<dbReference type="Proteomes" id="UP000075606">
    <property type="component" value="Unassembled WGS sequence"/>
</dbReference>
<evidence type="ECO:0000256" key="3">
    <source>
        <dbReference type="ARBA" id="ARBA00004496"/>
    </source>
</evidence>
<dbReference type="PIRSF" id="PIRSF039102">
    <property type="entry name" value="Ddl/VanB"/>
    <property type="match status" value="1"/>
</dbReference>
<dbReference type="EC" id="6.3.2.4" evidence="18"/>
<keyword evidence="7 18" id="KW-0436">Ligase</keyword>
<comment type="function">
    <text evidence="2 18">Cell wall formation.</text>
</comment>
<evidence type="ECO:0000256" key="21">
    <source>
        <dbReference type="PIRSR" id="PIRSR039102-3"/>
    </source>
</evidence>
<comment type="subcellular location">
    <subcellularLocation>
        <location evidence="3 18">Cytoplasm</location>
    </subcellularLocation>
</comment>
<evidence type="ECO:0000256" key="10">
    <source>
        <dbReference type="ARBA" id="ARBA00022840"/>
    </source>
</evidence>
<sequence length="356" mass="38945">MSKLNLAIIFGGKSTEHEISILSAKSILKHLDRSAFNLSVIKIDTAGHWWLIDESNLDEDAAGEPVTLVPGSPKAQLISLKNGSVVETLDVAFPVLHGVFGEDGTIQGYFKMVDLAFVGCDVLAASSCMDKDVTKRLLRDAGINIAPYLMATDNRIPSFEQVESELSIPVFIKPANLGSSVGVYKVKTKAEYDEKIKMALTYDHKVLIEQLIVGKEVECSVLGNEEPKASLPGEIVTNTDFYDFESKYVDSNASKTQIPASITEEQISEVRSVAVKAYQTMGCQGLARVDFFVTVDGEILINEINTLPGFTNISMYPKMWEATGIGYSELLSLLIELAINKHKSDASLNVKAREVK</sequence>
<dbReference type="SUPFAM" id="SSF52440">
    <property type="entry name" value="PreATP-grasp domain"/>
    <property type="match status" value="1"/>
</dbReference>
<feature type="binding site" evidence="20">
    <location>
        <begin position="209"/>
        <end position="216"/>
    </location>
    <ligand>
        <name>ATP</name>
        <dbReference type="ChEBI" id="CHEBI:30616"/>
    </ligand>
</feature>
<dbReference type="UniPathway" id="UPA00219"/>
<evidence type="ECO:0000313" key="25">
    <source>
        <dbReference type="Proteomes" id="UP000075606"/>
    </source>
</evidence>
<reference evidence="24 25" key="1">
    <citation type="submission" date="2016-01" db="EMBL/GenBank/DDBJ databases">
        <title>Genome sequencing of Roseivirga spongicola UST030701-084.</title>
        <authorList>
            <person name="Selvaratnam C."/>
            <person name="Thevarajoo S."/>
            <person name="Goh K.M."/>
            <person name="Ee R."/>
            <person name="Chan K.-G."/>
            <person name="Chong C.S."/>
        </authorList>
    </citation>
    <scope>NUCLEOTIDE SEQUENCE [LARGE SCALE GENOMIC DNA]</scope>
    <source>
        <strain evidence="24 25">UST030701-084</strain>
    </source>
</reference>
<organism evidence="24 25">
    <name type="scientific">Roseivirga spongicola</name>
    <dbReference type="NCBI Taxonomy" id="333140"/>
    <lineage>
        <taxon>Bacteria</taxon>
        <taxon>Pseudomonadati</taxon>
        <taxon>Bacteroidota</taxon>
        <taxon>Cytophagia</taxon>
        <taxon>Cytophagales</taxon>
        <taxon>Roseivirgaceae</taxon>
        <taxon>Roseivirga</taxon>
    </lineage>
</organism>
<comment type="cofactor">
    <cofactor evidence="21">
        <name>Mg(2+)</name>
        <dbReference type="ChEBI" id="CHEBI:18420"/>
    </cofactor>
    <cofactor evidence="21">
        <name>Mn(2+)</name>
        <dbReference type="ChEBI" id="CHEBI:29035"/>
    </cofactor>
    <text evidence="21">Binds 2 magnesium or manganese ions per subunit.</text>
</comment>
<dbReference type="InterPro" id="IPR016185">
    <property type="entry name" value="PreATP-grasp_dom_sf"/>
</dbReference>
<evidence type="ECO:0000256" key="15">
    <source>
        <dbReference type="ARBA" id="ARBA00023316"/>
    </source>
</evidence>
<dbReference type="NCBIfam" id="TIGR01205">
    <property type="entry name" value="D_ala_D_alaTIGR"/>
    <property type="match status" value="1"/>
</dbReference>
<evidence type="ECO:0000256" key="13">
    <source>
        <dbReference type="ARBA" id="ARBA00022984"/>
    </source>
</evidence>
<keyword evidence="9 20" id="KW-0547">Nucleotide-binding</keyword>
<dbReference type="EMBL" id="LRPC01000028">
    <property type="protein sequence ID" value="KYG74073.1"/>
    <property type="molecule type" value="Genomic_DNA"/>
</dbReference>
<comment type="pathway">
    <text evidence="4 18">Cell wall biogenesis; peptidoglycan biosynthesis.</text>
</comment>
<evidence type="ECO:0000256" key="5">
    <source>
        <dbReference type="ARBA" id="ARBA00010871"/>
    </source>
</evidence>
<evidence type="ECO:0000256" key="6">
    <source>
        <dbReference type="ARBA" id="ARBA00022490"/>
    </source>
</evidence>
<dbReference type="PROSITE" id="PS00844">
    <property type="entry name" value="DALA_DALA_LIGASE_2"/>
    <property type="match status" value="1"/>
</dbReference>
<evidence type="ECO:0000256" key="19">
    <source>
        <dbReference type="PIRSR" id="PIRSR039102-1"/>
    </source>
</evidence>
<feature type="binding site" evidence="21">
    <location>
        <position position="290"/>
    </location>
    <ligand>
        <name>Mg(2+)</name>
        <dbReference type="ChEBI" id="CHEBI:18420"/>
        <label>1</label>
    </ligand>
</feature>
<feature type="binding site" evidence="21">
    <location>
        <position position="305"/>
    </location>
    <ligand>
        <name>Mg(2+)</name>
        <dbReference type="ChEBI" id="CHEBI:18420"/>
        <label>2</label>
    </ligand>
</feature>
<comment type="caution">
    <text evidence="24">The sequence shown here is derived from an EMBL/GenBank/DDBJ whole genome shotgun (WGS) entry which is preliminary data.</text>
</comment>
<evidence type="ECO:0000256" key="20">
    <source>
        <dbReference type="PIRSR" id="PIRSR039102-2"/>
    </source>
</evidence>
<dbReference type="AlphaFoldDB" id="A0A150X5U5"/>
<evidence type="ECO:0000256" key="2">
    <source>
        <dbReference type="ARBA" id="ARBA00003921"/>
    </source>
</evidence>
<dbReference type="GO" id="GO:0009252">
    <property type="term" value="P:peptidoglycan biosynthetic process"/>
    <property type="evidence" value="ECO:0007669"/>
    <property type="project" value="UniProtKB-UniRule"/>
</dbReference>
<feature type="active site" evidence="19">
    <location>
        <position position="314"/>
    </location>
</feature>
<dbReference type="PROSITE" id="PS00843">
    <property type="entry name" value="DALA_DALA_LIGASE_1"/>
    <property type="match status" value="1"/>
</dbReference>
<dbReference type="NCBIfam" id="NF002525">
    <property type="entry name" value="PRK01966.1-1"/>
    <property type="match status" value="1"/>
</dbReference>
<dbReference type="RefSeq" id="WP_068223465.1">
    <property type="nucleotide sequence ID" value="NZ_CP139724.1"/>
</dbReference>
<dbReference type="HAMAP" id="MF_00047">
    <property type="entry name" value="Dala_Dala_lig"/>
    <property type="match status" value="1"/>
</dbReference>
<dbReference type="InterPro" id="IPR011761">
    <property type="entry name" value="ATP-grasp"/>
</dbReference>
<dbReference type="GO" id="GO:0046872">
    <property type="term" value="F:metal ion binding"/>
    <property type="evidence" value="ECO:0007669"/>
    <property type="project" value="UniProtKB-KW"/>
</dbReference>
<keyword evidence="15 18" id="KW-0961">Cell wall biogenesis/degradation</keyword>
<accession>A0A150X5U5</accession>
<dbReference type="SUPFAM" id="SSF56059">
    <property type="entry name" value="Glutathione synthetase ATP-binding domain-like"/>
    <property type="match status" value="1"/>
</dbReference>
<evidence type="ECO:0000256" key="9">
    <source>
        <dbReference type="ARBA" id="ARBA00022741"/>
    </source>
</evidence>
<feature type="binding site" evidence="20">
    <location>
        <begin position="171"/>
        <end position="173"/>
    </location>
    <ligand>
        <name>ATP</name>
        <dbReference type="ChEBI" id="CHEBI:30616"/>
    </ligand>
</feature>
<dbReference type="InterPro" id="IPR011127">
    <property type="entry name" value="Dala_Dala_lig_N"/>
</dbReference>
<evidence type="ECO:0000256" key="11">
    <source>
        <dbReference type="ARBA" id="ARBA00022842"/>
    </source>
</evidence>
<proteinExistence type="inferred from homology"/>
<keyword evidence="13 18" id="KW-0573">Peptidoglycan synthesis</keyword>
<dbReference type="InterPro" id="IPR013815">
    <property type="entry name" value="ATP_grasp_subdomain_1"/>
</dbReference>
<feature type="domain" description="ATP-grasp" evidence="23">
    <location>
        <begin position="135"/>
        <end position="336"/>
    </location>
</feature>
<dbReference type="GO" id="GO:0071555">
    <property type="term" value="P:cell wall organization"/>
    <property type="evidence" value="ECO:0007669"/>
    <property type="project" value="UniProtKB-KW"/>
</dbReference>
<dbReference type="PROSITE" id="PS50975">
    <property type="entry name" value="ATP_GRASP"/>
    <property type="match status" value="1"/>
</dbReference>
<feature type="binding site" evidence="20">
    <location>
        <begin position="179"/>
        <end position="180"/>
    </location>
    <ligand>
        <name>ATP</name>
        <dbReference type="ChEBI" id="CHEBI:30616"/>
    </ligand>
</feature>
<dbReference type="InterPro" id="IPR005905">
    <property type="entry name" value="D_ala_D_ala"/>
</dbReference>
<name>A0A150X5U5_9BACT</name>
<dbReference type="Gene3D" id="3.30.470.20">
    <property type="entry name" value="ATP-grasp fold, B domain"/>
    <property type="match status" value="1"/>
</dbReference>
<dbReference type="GO" id="GO:0008360">
    <property type="term" value="P:regulation of cell shape"/>
    <property type="evidence" value="ECO:0007669"/>
    <property type="project" value="UniProtKB-KW"/>
</dbReference>
<evidence type="ECO:0000259" key="23">
    <source>
        <dbReference type="PROSITE" id="PS50975"/>
    </source>
</evidence>
<dbReference type="GO" id="GO:0005829">
    <property type="term" value="C:cytosol"/>
    <property type="evidence" value="ECO:0007669"/>
    <property type="project" value="TreeGrafter"/>
</dbReference>
<keyword evidence="14 21" id="KW-0464">Manganese</keyword>
<dbReference type="GO" id="GO:0005524">
    <property type="term" value="F:ATP binding"/>
    <property type="evidence" value="ECO:0007669"/>
    <property type="project" value="UniProtKB-UniRule"/>
</dbReference>
<keyword evidence="6 18" id="KW-0963">Cytoplasm</keyword>
<dbReference type="FunFam" id="3.30.470.20:FF:000008">
    <property type="entry name" value="D-alanine--D-alanine ligase"/>
    <property type="match status" value="1"/>
</dbReference>
<evidence type="ECO:0000256" key="18">
    <source>
        <dbReference type="HAMAP-Rule" id="MF_00047"/>
    </source>
</evidence>
<dbReference type="Gene3D" id="3.40.50.20">
    <property type="match status" value="1"/>
</dbReference>
<evidence type="ECO:0000256" key="8">
    <source>
        <dbReference type="ARBA" id="ARBA00022723"/>
    </source>
</evidence>
<dbReference type="STRING" id="333140.AWW68_15560"/>
<dbReference type="Pfam" id="PF01820">
    <property type="entry name" value="Dala_Dala_lig_N"/>
    <property type="match status" value="1"/>
</dbReference>
<keyword evidence="11 21" id="KW-0460">Magnesium</keyword>
<comment type="cofactor">
    <cofactor evidence="1">
        <name>Mn(2+)</name>
        <dbReference type="ChEBI" id="CHEBI:29035"/>
    </cofactor>
</comment>
<comment type="similarity">
    <text evidence="5 18">Belongs to the D-alanine--D-alanine ligase family.</text>
</comment>
<evidence type="ECO:0000256" key="7">
    <source>
        <dbReference type="ARBA" id="ARBA00022598"/>
    </source>
</evidence>
<evidence type="ECO:0000256" key="4">
    <source>
        <dbReference type="ARBA" id="ARBA00004752"/>
    </source>
</evidence>